<feature type="domain" description="DDE-1" evidence="2">
    <location>
        <begin position="1"/>
        <end position="93"/>
    </location>
</feature>
<protein>
    <submittedName>
        <fullName evidence="3">Tigger transposable element-derived protein</fullName>
    </submittedName>
</protein>
<sequence>MVVDNCPAHPSVDNLKAIKLEFLPPNTTSILQPCNHSIINSFKSNYRKAVAQRYLVHTDTGCPATFNIFVLEVLYLMKKVWDDISTSAVANCFGHAGFYSQESSETESETSEEDRSCLPL</sequence>
<evidence type="ECO:0000259" key="2">
    <source>
        <dbReference type="Pfam" id="PF03184"/>
    </source>
</evidence>
<dbReference type="PANTHER" id="PTHR19303:SF73">
    <property type="entry name" value="PROTEIN PDC2"/>
    <property type="match status" value="1"/>
</dbReference>
<evidence type="ECO:0000313" key="4">
    <source>
        <dbReference type="Proteomes" id="UP000735302"/>
    </source>
</evidence>
<comment type="caution">
    <text evidence="3">The sequence shown here is derived from an EMBL/GenBank/DDBJ whole genome shotgun (WGS) entry which is preliminary data.</text>
</comment>
<dbReference type="GO" id="GO:0005634">
    <property type="term" value="C:nucleus"/>
    <property type="evidence" value="ECO:0007669"/>
    <property type="project" value="TreeGrafter"/>
</dbReference>
<organism evidence="3 4">
    <name type="scientific">Plakobranchus ocellatus</name>
    <dbReference type="NCBI Taxonomy" id="259542"/>
    <lineage>
        <taxon>Eukaryota</taxon>
        <taxon>Metazoa</taxon>
        <taxon>Spiralia</taxon>
        <taxon>Lophotrochozoa</taxon>
        <taxon>Mollusca</taxon>
        <taxon>Gastropoda</taxon>
        <taxon>Heterobranchia</taxon>
        <taxon>Euthyneura</taxon>
        <taxon>Panpulmonata</taxon>
        <taxon>Sacoglossa</taxon>
        <taxon>Placobranchoidea</taxon>
        <taxon>Plakobranchidae</taxon>
        <taxon>Plakobranchus</taxon>
    </lineage>
</organism>
<dbReference type="AlphaFoldDB" id="A0AAV3YH38"/>
<dbReference type="EMBL" id="BLXT01000945">
    <property type="protein sequence ID" value="GFN81531.1"/>
    <property type="molecule type" value="Genomic_DNA"/>
</dbReference>
<dbReference type="Pfam" id="PF03184">
    <property type="entry name" value="DDE_1"/>
    <property type="match status" value="1"/>
</dbReference>
<evidence type="ECO:0000256" key="1">
    <source>
        <dbReference type="SAM" id="MobiDB-lite"/>
    </source>
</evidence>
<dbReference type="PANTHER" id="PTHR19303">
    <property type="entry name" value="TRANSPOSON"/>
    <property type="match status" value="1"/>
</dbReference>
<reference evidence="3 4" key="1">
    <citation type="journal article" date="2021" name="Elife">
        <title>Chloroplast acquisition without the gene transfer in kleptoplastic sea slugs, Plakobranchus ocellatus.</title>
        <authorList>
            <person name="Maeda T."/>
            <person name="Takahashi S."/>
            <person name="Yoshida T."/>
            <person name="Shimamura S."/>
            <person name="Takaki Y."/>
            <person name="Nagai Y."/>
            <person name="Toyoda A."/>
            <person name="Suzuki Y."/>
            <person name="Arimoto A."/>
            <person name="Ishii H."/>
            <person name="Satoh N."/>
            <person name="Nishiyama T."/>
            <person name="Hasebe M."/>
            <person name="Maruyama T."/>
            <person name="Minagawa J."/>
            <person name="Obokata J."/>
            <person name="Shigenobu S."/>
        </authorList>
    </citation>
    <scope>NUCLEOTIDE SEQUENCE [LARGE SCALE GENOMIC DNA]</scope>
</reference>
<keyword evidence="4" id="KW-1185">Reference proteome</keyword>
<dbReference type="GO" id="GO:0003677">
    <property type="term" value="F:DNA binding"/>
    <property type="evidence" value="ECO:0007669"/>
    <property type="project" value="TreeGrafter"/>
</dbReference>
<feature type="region of interest" description="Disordered" evidence="1">
    <location>
        <begin position="100"/>
        <end position="120"/>
    </location>
</feature>
<evidence type="ECO:0000313" key="3">
    <source>
        <dbReference type="EMBL" id="GFN81531.1"/>
    </source>
</evidence>
<gene>
    <name evidence="3" type="ORF">PoB_000803700</name>
</gene>
<name>A0AAV3YH38_9GAST</name>
<dbReference type="InterPro" id="IPR004875">
    <property type="entry name" value="DDE_SF_endonuclease_dom"/>
</dbReference>
<accession>A0AAV3YH38</accession>
<dbReference type="InterPro" id="IPR050863">
    <property type="entry name" value="CenT-Element_Derived"/>
</dbReference>
<dbReference type="Proteomes" id="UP000735302">
    <property type="component" value="Unassembled WGS sequence"/>
</dbReference>
<proteinExistence type="predicted"/>